<evidence type="ECO:0000313" key="2">
    <source>
        <dbReference type="Proteomes" id="UP001201163"/>
    </source>
</evidence>
<dbReference type="GO" id="GO:0031146">
    <property type="term" value="P:SCF-dependent proteasomal ubiquitin-dependent protein catabolic process"/>
    <property type="evidence" value="ECO:0007669"/>
    <property type="project" value="TreeGrafter"/>
</dbReference>
<dbReference type="Proteomes" id="UP001201163">
    <property type="component" value="Unassembled WGS sequence"/>
</dbReference>
<dbReference type="PANTHER" id="PTHR13318">
    <property type="entry name" value="PARTNER OF PAIRED, ISOFORM B-RELATED"/>
    <property type="match status" value="1"/>
</dbReference>
<dbReference type="AlphaFoldDB" id="A0AAD4QHN5"/>
<dbReference type="PANTHER" id="PTHR13318:SF95">
    <property type="entry name" value="F-BOX PROTEIN YLR352W"/>
    <property type="match status" value="1"/>
</dbReference>
<keyword evidence="2" id="KW-1185">Reference proteome</keyword>
<evidence type="ECO:0000313" key="1">
    <source>
        <dbReference type="EMBL" id="KAH9000333.1"/>
    </source>
</evidence>
<evidence type="ECO:0008006" key="3">
    <source>
        <dbReference type="Google" id="ProtNLM"/>
    </source>
</evidence>
<dbReference type="GO" id="GO:0019005">
    <property type="term" value="C:SCF ubiquitin ligase complex"/>
    <property type="evidence" value="ECO:0007669"/>
    <property type="project" value="TreeGrafter"/>
</dbReference>
<comment type="caution">
    <text evidence="1">The sequence shown here is derived from an EMBL/GenBank/DDBJ whole genome shotgun (WGS) entry which is preliminary data.</text>
</comment>
<protein>
    <recommendedName>
        <fullName evidence="3">F-box domain-containing protein</fullName>
    </recommendedName>
</protein>
<sequence>MHPVLLLDEVLRIVLDNIDSDSNRSSALKTFYCIATVCRAWKDPALDYLWASLASMDPLLALLPNHDASHRPVPSDDLSQFHAYASRVRNVGQNSCSLPKLKRCPCIVDGTSSASALLPSLRSVRLVLKDAASQQLPLTLYLSRNLQSISVDVGFRSSKGTLGLHEALRTYLDAVARIAGNLRHLRLRGQLSDRVINSITSMRDLRSLYLCGGSHLMPRTLASIAGFPNLEDLRVQLDCINIADLAETLVSASSNTTLFPSLRNLRVRASPAAAEAFFRHLPAGKLRTLYLESDLKPRSVDTWTPALAVLAERTHATLADLSLEVLTSFCEAFDHAAFPPKLHFTLSTLAPLARLVHLRRFILDASVPPDLGDSDLASVACWWPEIEELSLWSRPVEVFDFPAYFTMLPRATPASLAMLAAHCPRLCLLGLPMDVAVLPPPAHPPQAVPSHTTLARLTIGCVRVGKMIDPASVAECIYRAFPALEEIEFDCGDDTSWTDVLECYSALATRTLPV</sequence>
<dbReference type="SUPFAM" id="SSF52047">
    <property type="entry name" value="RNI-like"/>
    <property type="match status" value="1"/>
</dbReference>
<dbReference type="EMBL" id="JAKELL010000002">
    <property type="protein sequence ID" value="KAH9000333.1"/>
    <property type="molecule type" value="Genomic_DNA"/>
</dbReference>
<name>A0AAD4QHN5_9AGAM</name>
<reference evidence="1" key="1">
    <citation type="submission" date="2022-01" db="EMBL/GenBank/DDBJ databases">
        <title>Comparative genomics reveals a dynamic genome evolution in the ectomycorrhizal milk-cap (Lactarius) mushrooms.</title>
        <authorList>
            <consortium name="DOE Joint Genome Institute"/>
            <person name="Lebreton A."/>
            <person name="Tang N."/>
            <person name="Kuo A."/>
            <person name="LaButti K."/>
            <person name="Drula E."/>
            <person name="Barry K."/>
            <person name="Clum A."/>
            <person name="Lipzen A."/>
            <person name="Mousain D."/>
            <person name="Ng V."/>
            <person name="Wang R."/>
            <person name="Wang X."/>
            <person name="Dai Y."/>
            <person name="Henrissat B."/>
            <person name="Grigoriev I.V."/>
            <person name="Guerin-Laguette A."/>
            <person name="Yu F."/>
            <person name="Martin F.M."/>
        </authorList>
    </citation>
    <scope>NUCLEOTIDE SEQUENCE</scope>
    <source>
        <strain evidence="1">QP</strain>
    </source>
</reference>
<gene>
    <name evidence="1" type="ORF">EDB92DRAFT_490349</name>
</gene>
<accession>A0AAD4QHN5</accession>
<dbReference type="Gene3D" id="3.80.10.10">
    <property type="entry name" value="Ribonuclease Inhibitor"/>
    <property type="match status" value="1"/>
</dbReference>
<organism evidence="1 2">
    <name type="scientific">Lactarius akahatsu</name>
    <dbReference type="NCBI Taxonomy" id="416441"/>
    <lineage>
        <taxon>Eukaryota</taxon>
        <taxon>Fungi</taxon>
        <taxon>Dikarya</taxon>
        <taxon>Basidiomycota</taxon>
        <taxon>Agaricomycotina</taxon>
        <taxon>Agaricomycetes</taxon>
        <taxon>Russulales</taxon>
        <taxon>Russulaceae</taxon>
        <taxon>Lactarius</taxon>
    </lineage>
</organism>
<proteinExistence type="predicted"/>
<dbReference type="InterPro" id="IPR032675">
    <property type="entry name" value="LRR_dom_sf"/>
</dbReference>